<feature type="transmembrane region" description="Helical" evidence="8">
    <location>
        <begin position="68"/>
        <end position="86"/>
    </location>
</feature>
<comment type="similarity">
    <text evidence="2">Belongs to the auxin efflux carrier (TC 2.A.69) family.</text>
</comment>
<protein>
    <submittedName>
        <fullName evidence="9">AEC family transporter</fullName>
    </submittedName>
</protein>
<dbReference type="InterPro" id="IPR038770">
    <property type="entry name" value="Na+/solute_symporter_sf"/>
</dbReference>
<feature type="transmembrane region" description="Helical" evidence="8">
    <location>
        <begin position="198"/>
        <end position="217"/>
    </location>
</feature>
<feature type="transmembrane region" description="Helical" evidence="8">
    <location>
        <begin position="170"/>
        <end position="192"/>
    </location>
</feature>
<evidence type="ECO:0000256" key="3">
    <source>
        <dbReference type="ARBA" id="ARBA00022448"/>
    </source>
</evidence>
<name>A0A6N8U8Z3_9FIRM</name>
<evidence type="ECO:0000256" key="1">
    <source>
        <dbReference type="ARBA" id="ARBA00004651"/>
    </source>
</evidence>
<reference evidence="9 10" key="1">
    <citation type="submission" date="2019-12" db="EMBL/GenBank/DDBJ databases">
        <authorList>
            <person name="Yang R."/>
        </authorList>
    </citation>
    <scope>NUCLEOTIDE SEQUENCE [LARGE SCALE GENOMIC DNA]</scope>
    <source>
        <strain evidence="9 10">DONG20-135</strain>
    </source>
</reference>
<dbReference type="GO" id="GO:0005886">
    <property type="term" value="C:plasma membrane"/>
    <property type="evidence" value="ECO:0007669"/>
    <property type="project" value="UniProtKB-SubCell"/>
</dbReference>
<feature type="transmembrane region" description="Helical" evidence="8">
    <location>
        <begin position="38"/>
        <end position="56"/>
    </location>
</feature>
<proteinExistence type="inferred from homology"/>
<feature type="transmembrane region" description="Helical" evidence="8">
    <location>
        <begin position="255"/>
        <end position="274"/>
    </location>
</feature>
<keyword evidence="6 8" id="KW-1133">Transmembrane helix</keyword>
<evidence type="ECO:0000256" key="7">
    <source>
        <dbReference type="ARBA" id="ARBA00023136"/>
    </source>
</evidence>
<dbReference type="PANTHER" id="PTHR36838:SF4">
    <property type="entry name" value="AUXIN EFFLUX CARRIER FAMILY PROTEIN"/>
    <property type="match status" value="1"/>
</dbReference>
<feature type="transmembrane region" description="Helical" evidence="8">
    <location>
        <begin position="6"/>
        <end position="26"/>
    </location>
</feature>
<feature type="transmembrane region" description="Helical" evidence="8">
    <location>
        <begin position="129"/>
        <end position="150"/>
    </location>
</feature>
<keyword evidence="4" id="KW-1003">Cell membrane</keyword>
<dbReference type="PANTHER" id="PTHR36838">
    <property type="entry name" value="AUXIN EFFLUX CARRIER FAMILY PROTEIN"/>
    <property type="match status" value="1"/>
</dbReference>
<evidence type="ECO:0000256" key="6">
    <source>
        <dbReference type="ARBA" id="ARBA00022989"/>
    </source>
</evidence>
<dbReference type="GO" id="GO:0055085">
    <property type="term" value="P:transmembrane transport"/>
    <property type="evidence" value="ECO:0007669"/>
    <property type="project" value="InterPro"/>
</dbReference>
<dbReference type="EMBL" id="WUUQ01000006">
    <property type="protein sequence ID" value="MXQ74320.1"/>
    <property type="molecule type" value="Genomic_DNA"/>
</dbReference>
<comment type="subcellular location">
    <subcellularLocation>
        <location evidence="1">Cell membrane</location>
        <topology evidence="1">Multi-pass membrane protein</topology>
    </subcellularLocation>
</comment>
<feature type="transmembrane region" description="Helical" evidence="8">
    <location>
        <begin position="98"/>
        <end position="117"/>
    </location>
</feature>
<comment type="caution">
    <text evidence="9">The sequence shown here is derived from an EMBL/GenBank/DDBJ whole genome shotgun (WGS) entry which is preliminary data.</text>
</comment>
<dbReference type="AlphaFoldDB" id="A0A6N8U8Z3"/>
<dbReference type="Proteomes" id="UP000434036">
    <property type="component" value="Unassembled WGS sequence"/>
</dbReference>
<keyword evidence="10" id="KW-1185">Reference proteome</keyword>
<sequence length="311" mass="34230">MNTLYFAFSTVFPLCFTLILGYLARMLKWLSEDASNQMNKVCFYIFLPTSLFMSVYKSQLKIIDFKLIAFGLVIVFLFFLLVFAWVHHTSYASITKGVMIQGMARSNFILFGIPLTASFLGSDQVGTTAVLIAFVIPLYNVLSIFALQLYQDKGSFHLLSVLKKSLTNPLIIGTILAFICELLTIRLPSFLIASLDSVSSAATPLALFLLGSNFVFAKLGSNKKLLTQVVCAKLVLMPAIVLGLAYLLGFKGASLIALLAMSASPTAVSSYTMAQSMHMDDEAAGQIVVITTILSIFTIFVWIMIMKTYML</sequence>
<evidence type="ECO:0000256" key="2">
    <source>
        <dbReference type="ARBA" id="ARBA00010145"/>
    </source>
</evidence>
<accession>A0A6N8U8Z3</accession>
<gene>
    <name evidence="9" type="ORF">GSF08_10330</name>
</gene>
<dbReference type="Pfam" id="PF03547">
    <property type="entry name" value="Mem_trans"/>
    <property type="match status" value="1"/>
</dbReference>
<keyword evidence="7 8" id="KW-0472">Membrane</keyword>
<dbReference type="RefSeq" id="WP_160625704.1">
    <property type="nucleotide sequence ID" value="NZ_WUUQ01000006.1"/>
</dbReference>
<evidence type="ECO:0000313" key="10">
    <source>
        <dbReference type="Proteomes" id="UP000434036"/>
    </source>
</evidence>
<keyword evidence="5 8" id="KW-0812">Transmembrane</keyword>
<feature type="transmembrane region" description="Helical" evidence="8">
    <location>
        <begin position="286"/>
        <end position="305"/>
    </location>
</feature>
<evidence type="ECO:0000256" key="5">
    <source>
        <dbReference type="ARBA" id="ARBA00022692"/>
    </source>
</evidence>
<dbReference type="InterPro" id="IPR004776">
    <property type="entry name" value="Mem_transp_PIN-like"/>
</dbReference>
<feature type="transmembrane region" description="Helical" evidence="8">
    <location>
        <begin position="229"/>
        <end position="249"/>
    </location>
</feature>
<keyword evidence="3" id="KW-0813">Transport</keyword>
<evidence type="ECO:0000256" key="8">
    <source>
        <dbReference type="SAM" id="Phobius"/>
    </source>
</evidence>
<organism evidence="9 10">
    <name type="scientific">Copranaerobaculum intestinale</name>
    <dbReference type="NCBI Taxonomy" id="2692629"/>
    <lineage>
        <taxon>Bacteria</taxon>
        <taxon>Bacillati</taxon>
        <taxon>Bacillota</taxon>
        <taxon>Erysipelotrichia</taxon>
        <taxon>Erysipelotrichales</taxon>
        <taxon>Erysipelotrichaceae</taxon>
        <taxon>Copranaerobaculum</taxon>
    </lineage>
</organism>
<reference evidence="9 10" key="2">
    <citation type="submission" date="2020-01" db="EMBL/GenBank/DDBJ databases">
        <title>Clostridiaceae sp. nov. isolated from the gut of human by culturomics.</title>
        <authorList>
            <person name="Chang Y."/>
        </authorList>
    </citation>
    <scope>NUCLEOTIDE SEQUENCE [LARGE SCALE GENOMIC DNA]</scope>
    <source>
        <strain evidence="9 10">DONG20-135</strain>
    </source>
</reference>
<evidence type="ECO:0000313" key="9">
    <source>
        <dbReference type="EMBL" id="MXQ74320.1"/>
    </source>
</evidence>
<dbReference type="Gene3D" id="1.20.1530.20">
    <property type="match status" value="1"/>
</dbReference>
<evidence type="ECO:0000256" key="4">
    <source>
        <dbReference type="ARBA" id="ARBA00022475"/>
    </source>
</evidence>